<protein>
    <submittedName>
        <fullName evidence="2">Uncharacterized protein</fullName>
    </submittedName>
</protein>
<dbReference type="AlphaFoldDB" id="A0A8J3S3K3"/>
<name>A0A8J3S3K3_PLARO</name>
<dbReference type="OrthoDB" id="9892893at2"/>
<reference evidence="2" key="1">
    <citation type="submission" date="2021-01" db="EMBL/GenBank/DDBJ databases">
        <title>Whole genome shotgun sequence of Planobispora rosea NBRC 15558.</title>
        <authorList>
            <person name="Komaki H."/>
            <person name="Tamura T."/>
        </authorList>
    </citation>
    <scope>NUCLEOTIDE SEQUENCE</scope>
    <source>
        <strain evidence="2">NBRC 15558</strain>
    </source>
</reference>
<feature type="region of interest" description="Disordered" evidence="1">
    <location>
        <begin position="77"/>
        <end position="107"/>
    </location>
</feature>
<sequence>MSDREERSLSKEEIQNYFRDNTDFFFGALRQARELVDGTREAEGSEQVTVPVDTLRTMHQAMTVMYKIMGDQEMLPPFGNHGNRGAGADWNPLTPHGVDVGDLSPFG</sequence>
<dbReference type="Proteomes" id="UP000655044">
    <property type="component" value="Unassembled WGS sequence"/>
</dbReference>
<proteinExistence type="predicted"/>
<gene>
    <name evidence="2" type="ORF">Pro02_45830</name>
</gene>
<organism evidence="2 3">
    <name type="scientific">Planobispora rosea</name>
    <dbReference type="NCBI Taxonomy" id="35762"/>
    <lineage>
        <taxon>Bacteria</taxon>
        <taxon>Bacillati</taxon>
        <taxon>Actinomycetota</taxon>
        <taxon>Actinomycetes</taxon>
        <taxon>Streptosporangiales</taxon>
        <taxon>Streptosporangiaceae</taxon>
        <taxon>Planobispora</taxon>
    </lineage>
</organism>
<evidence type="ECO:0000313" key="3">
    <source>
        <dbReference type="Proteomes" id="UP000655044"/>
    </source>
</evidence>
<dbReference type="RefSeq" id="WP_068923494.1">
    <property type="nucleotide sequence ID" value="NZ_BMQP01000018.1"/>
</dbReference>
<evidence type="ECO:0000313" key="2">
    <source>
        <dbReference type="EMBL" id="GIH86175.1"/>
    </source>
</evidence>
<dbReference type="EMBL" id="BOOI01000043">
    <property type="protein sequence ID" value="GIH86175.1"/>
    <property type="molecule type" value="Genomic_DNA"/>
</dbReference>
<keyword evidence="3" id="KW-1185">Reference proteome</keyword>
<comment type="caution">
    <text evidence="2">The sequence shown here is derived from an EMBL/GenBank/DDBJ whole genome shotgun (WGS) entry which is preliminary data.</text>
</comment>
<evidence type="ECO:0000256" key="1">
    <source>
        <dbReference type="SAM" id="MobiDB-lite"/>
    </source>
</evidence>
<accession>A0A8J3S3K3</accession>